<dbReference type="PANTHER" id="PTHR32308">
    <property type="entry name" value="LYASE BETA SUBUNIT, PUTATIVE (AFU_ORTHOLOGUE AFUA_4G13030)-RELATED"/>
    <property type="match status" value="1"/>
</dbReference>
<keyword evidence="2 5" id="KW-0479">Metal-binding</keyword>
<gene>
    <name evidence="7" type="ORF">EDD26_2172</name>
</gene>
<dbReference type="InterPro" id="IPR005000">
    <property type="entry name" value="Aldolase/citrate-lyase_domain"/>
</dbReference>
<evidence type="ECO:0000256" key="4">
    <source>
        <dbReference type="PIRSR" id="PIRSR015582-1"/>
    </source>
</evidence>
<dbReference type="InterPro" id="IPR040442">
    <property type="entry name" value="Pyrv_kinase-like_dom_sf"/>
</dbReference>
<dbReference type="Gene3D" id="3.20.20.60">
    <property type="entry name" value="Phosphoenolpyruvate-binding domains"/>
    <property type="match status" value="1"/>
</dbReference>
<keyword evidence="7" id="KW-0456">Lyase</keyword>
<evidence type="ECO:0000256" key="5">
    <source>
        <dbReference type="PIRSR" id="PIRSR015582-2"/>
    </source>
</evidence>
<dbReference type="InterPro" id="IPR015813">
    <property type="entry name" value="Pyrv/PenolPyrv_kinase-like_dom"/>
</dbReference>
<evidence type="ECO:0000256" key="1">
    <source>
        <dbReference type="ARBA" id="ARBA00001946"/>
    </source>
</evidence>
<proteinExistence type="predicted"/>
<name>A0A3N2AV48_9MICO</name>
<sequence>MSMLSSKQLGMGPALLFCPGDRPDRFEKAADRADAVILDLEDAVGSDAKAAARDAIVAARLDVDRTIVRVSAATARGFDDDLTAVADSPFRTVMLAKAESVDEVDRVVAALPGVRVVALCETARGVLEAEALAAHPSVVGMMWGAEDLVASLGGTSSRDDAGAYREVAAHARSRILLAAGAFGVTAIDAIRTDIADLDGAHAEAVDAAASGFGAKAAIHPNHVEPYRRAFAPTAAQLDEAQRILAAAETTPGVFSFEGRMVDEPILRHARSVVARGSSAATTTNGSTP</sequence>
<evidence type="ECO:0000313" key="8">
    <source>
        <dbReference type="Proteomes" id="UP000275456"/>
    </source>
</evidence>
<keyword evidence="8" id="KW-1185">Reference proteome</keyword>
<dbReference type="AlphaFoldDB" id="A0A3N2AV48"/>
<feature type="binding site" evidence="5">
    <location>
        <position position="147"/>
    </location>
    <ligand>
        <name>Mg(2+)</name>
        <dbReference type="ChEBI" id="CHEBI:18420"/>
    </ligand>
</feature>
<dbReference type="GO" id="GO:0016829">
    <property type="term" value="F:lyase activity"/>
    <property type="evidence" value="ECO:0007669"/>
    <property type="project" value="UniProtKB-KW"/>
</dbReference>
<dbReference type="GO" id="GO:0006107">
    <property type="term" value="P:oxaloacetate metabolic process"/>
    <property type="evidence" value="ECO:0007669"/>
    <property type="project" value="TreeGrafter"/>
</dbReference>
<evidence type="ECO:0000256" key="3">
    <source>
        <dbReference type="ARBA" id="ARBA00022842"/>
    </source>
</evidence>
<dbReference type="PANTHER" id="PTHR32308:SF10">
    <property type="entry name" value="CITRATE LYASE SUBUNIT BETA"/>
    <property type="match status" value="1"/>
</dbReference>
<dbReference type="InterPro" id="IPR011206">
    <property type="entry name" value="Citrate_lyase_beta/mcl1/mcl2"/>
</dbReference>
<evidence type="ECO:0000259" key="6">
    <source>
        <dbReference type="Pfam" id="PF03328"/>
    </source>
</evidence>
<evidence type="ECO:0000256" key="2">
    <source>
        <dbReference type="ARBA" id="ARBA00022723"/>
    </source>
</evidence>
<dbReference type="PIRSF" id="PIRSF015582">
    <property type="entry name" value="Cit_lyase_B"/>
    <property type="match status" value="1"/>
</dbReference>
<feature type="binding site" evidence="4">
    <location>
        <position position="69"/>
    </location>
    <ligand>
        <name>substrate</name>
    </ligand>
</feature>
<comment type="caution">
    <text evidence="7">The sequence shown here is derived from an EMBL/GenBank/DDBJ whole genome shotgun (WGS) entry which is preliminary data.</text>
</comment>
<dbReference type="EMBL" id="RKHJ01000001">
    <property type="protein sequence ID" value="ROR66778.1"/>
    <property type="molecule type" value="Genomic_DNA"/>
</dbReference>
<dbReference type="Proteomes" id="UP000275456">
    <property type="component" value="Unassembled WGS sequence"/>
</dbReference>
<comment type="cofactor">
    <cofactor evidence="1">
        <name>Mg(2+)</name>
        <dbReference type="ChEBI" id="CHEBI:18420"/>
    </cofactor>
</comment>
<reference evidence="7 8" key="1">
    <citation type="submission" date="2018-11" db="EMBL/GenBank/DDBJ databases">
        <title>Sequencing the genomes of 1000 actinobacteria strains.</title>
        <authorList>
            <person name="Klenk H.-P."/>
        </authorList>
    </citation>
    <scope>NUCLEOTIDE SEQUENCE [LARGE SCALE GENOMIC DNA]</scope>
    <source>
        <strain evidence="7 8">DSM 9580</strain>
    </source>
</reference>
<feature type="binding site" evidence="5">
    <location>
        <position position="121"/>
    </location>
    <ligand>
        <name>Mg(2+)</name>
        <dbReference type="ChEBI" id="CHEBI:18420"/>
    </ligand>
</feature>
<dbReference type="SUPFAM" id="SSF51621">
    <property type="entry name" value="Phosphoenolpyruvate/pyruvate domain"/>
    <property type="match status" value="1"/>
</dbReference>
<evidence type="ECO:0000313" key="7">
    <source>
        <dbReference type="EMBL" id="ROR66778.1"/>
    </source>
</evidence>
<protein>
    <submittedName>
        <fullName evidence="7">Citrate lyase subunit beta/citryl-CoA lyase</fullName>
    </submittedName>
</protein>
<dbReference type="GO" id="GO:0000287">
    <property type="term" value="F:magnesium ion binding"/>
    <property type="evidence" value="ECO:0007669"/>
    <property type="project" value="TreeGrafter"/>
</dbReference>
<keyword evidence="3 5" id="KW-0460">Magnesium</keyword>
<dbReference type="Pfam" id="PF03328">
    <property type="entry name" value="HpcH_HpaI"/>
    <property type="match status" value="1"/>
</dbReference>
<accession>A0A3N2AV48</accession>
<feature type="domain" description="HpcH/HpaI aldolase/citrate lyase" evidence="6">
    <location>
        <begin position="15"/>
        <end position="220"/>
    </location>
</feature>
<feature type="binding site" evidence="4">
    <location>
        <position position="121"/>
    </location>
    <ligand>
        <name>substrate</name>
    </ligand>
</feature>
<organism evidence="7 8">
    <name type="scientific">Agrococcus jenensis</name>
    <dbReference type="NCBI Taxonomy" id="46353"/>
    <lineage>
        <taxon>Bacteria</taxon>
        <taxon>Bacillati</taxon>
        <taxon>Actinomycetota</taxon>
        <taxon>Actinomycetes</taxon>
        <taxon>Micrococcales</taxon>
        <taxon>Microbacteriaceae</taxon>
        <taxon>Agrococcus</taxon>
    </lineage>
</organism>